<evidence type="ECO:0000313" key="3">
    <source>
        <dbReference type="Proteomes" id="UP000242188"/>
    </source>
</evidence>
<feature type="transmembrane region" description="Helical" evidence="1">
    <location>
        <begin position="12"/>
        <end position="32"/>
    </location>
</feature>
<keyword evidence="1" id="KW-0472">Membrane</keyword>
<comment type="caution">
    <text evidence="2">The sequence shown here is derived from an EMBL/GenBank/DDBJ whole genome shotgun (WGS) entry which is preliminary data.</text>
</comment>
<feature type="transmembrane region" description="Helical" evidence="1">
    <location>
        <begin position="105"/>
        <end position="132"/>
    </location>
</feature>
<keyword evidence="3" id="KW-1185">Reference proteome</keyword>
<evidence type="ECO:0000256" key="1">
    <source>
        <dbReference type="SAM" id="Phobius"/>
    </source>
</evidence>
<accession>A0A210QT95</accession>
<reference evidence="2 3" key="1">
    <citation type="journal article" date="2017" name="Nat. Ecol. Evol.">
        <title>Scallop genome provides insights into evolution of bilaterian karyotype and development.</title>
        <authorList>
            <person name="Wang S."/>
            <person name="Zhang J."/>
            <person name="Jiao W."/>
            <person name="Li J."/>
            <person name="Xun X."/>
            <person name="Sun Y."/>
            <person name="Guo X."/>
            <person name="Huan P."/>
            <person name="Dong B."/>
            <person name="Zhang L."/>
            <person name="Hu X."/>
            <person name="Sun X."/>
            <person name="Wang J."/>
            <person name="Zhao C."/>
            <person name="Wang Y."/>
            <person name="Wang D."/>
            <person name="Huang X."/>
            <person name="Wang R."/>
            <person name="Lv J."/>
            <person name="Li Y."/>
            <person name="Zhang Z."/>
            <person name="Liu B."/>
            <person name="Lu W."/>
            <person name="Hui Y."/>
            <person name="Liang J."/>
            <person name="Zhou Z."/>
            <person name="Hou R."/>
            <person name="Li X."/>
            <person name="Liu Y."/>
            <person name="Li H."/>
            <person name="Ning X."/>
            <person name="Lin Y."/>
            <person name="Zhao L."/>
            <person name="Xing Q."/>
            <person name="Dou J."/>
            <person name="Li Y."/>
            <person name="Mao J."/>
            <person name="Guo H."/>
            <person name="Dou H."/>
            <person name="Li T."/>
            <person name="Mu C."/>
            <person name="Jiang W."/>
            <person name="Fu Q."/>
            <person name="Fu X."/>
            <person name="Miao Y."/>
            <person name="Liu J."/>
            <person name="Yu Q."/>
            <person name="Li R."/>
            <person name="Liao H."/>
            <person name="Li X."/>
            <person name="Kong Y."/>
            <person name="Jiang Z."/>
            <person name="Chourrout D."/>
            <person name="Li R."/>
            <person name="Bao Z."/>
        </authorList>
    </citation>
    <scope>NUCLEOTIDE SEQUENCE [LARGE SCALE GENOMIC DNA]</scope>
    <source>
        <strain evidence="2 3">PY_sf001</strain>
    </source>
</reference>
<protein>
    <submittedName>
        <fullName evidence="2">Uncharacterized protein</fullName>
    </submittedName>
</protein>
<proteinExistence type="predicted"/>
<keyword evidence="1" id="KW-1133">Transmembrane helix</keyword>
<feature type="transmembrane region" description="Helical" evidence="1">
    <location>
        <begin position="152"/>
        <end position="172"/>
    </location>
</feature>
<dbReference type="OrthoDB" id="6178070at2759"/>
<dbReference type="EMBL" id="NEDP02002015">
    <property type="protein sequence ID" value="OWF51961.1"/>
    <property type="molecule type" value="Genomic_DNA"/>
</dbReference>
<dbReference type="Proteomes" id="UP000242188">
    <property type="component" value="Unassembled WGS sequence"/>
</dbReference>
<sequence length="203" mass="23078">MKLDYIKHKVLLSVEFLAVLFIILGIFLKIWWSSGHDDTLQNYGLWDRVLCTDGVCQLTTGESSGFLMFIRFAGVFGIILTICALLSTVVYLWKRNTFFNYVTGVFSIFNGCVTFLVMVVLMGEYLSISWAWTRARELVQTPDNEILCYNAVVIFFFVFSGIASMVSALFTLMKLDNAPEHKGSNSMKKVKEDIALVSMDVRR</sequence>
<dbReference type="AlphaFoldDB" id="A0A210QT95"/>
<gene>
    <name evidence="2" type="ORF">KP79_PYT18463</name>
</gene>
<organism evidence="2 3">
    <name type="scientific">Mizuhopecten yessoensis</name>
    <name type="common">Japanese scallop</name>
    <name type="synonym">Patinopecten yessoensis</name>
    <dbReference type="NCBI Taxonomy" id="6573"/>
    <lineage>
        <taxon>Eukaryota</taxon>
        <taxon>Metazoa</taxon>
        <taxon>Spiralia</taxon>
        <taxon>Lophotrochozoa</taxon>
        <taxon>Mollusca</taxon>
        <taxon>Bivalvia</taxon>
        <taxon>Autobranchia</taxon>
        <taxon>Pteriomorphia</taxon>
        <taxon>Pectinida</taxon>
        <taxon>Pectinoidea</taxon>
        <taxon>Pectinidae</taxon>
        <taxon>Mizuhopecten</taxon>
    </lineage>
</organism>
<evidence type="ECO:0000313" key="2">
    <source>
        <dbReference type="EMBL" id="OWF51961.1"/>
    </source>
</evidence>
<keyword evidence="1" id="KW-0812">Transmembrane</keyword>
<feature type="transmembrane region" description="Helical" evidence="1">
    <location>
        <begin position="68"/>
        <end position="93"/>
    </location>
</feature>
<name>A0A210QT95_MIZYE</name>